<dbReference type="EMBL" id="AP006502">
    <property type="protein sequence ID" value="BAM83197.1"/>
    <property type="molecule type" value="Genomic_DNA"/>
</dbReference>
<dbReference type="GeneID" id="16997728"/>
<proteinExistence type="inferred from homology"/>
<dbReference type="Pfam" id="PF07896">
    <property type="entry name" value="DUF1674"/>
    <property type="match status" value="1"/>
</dbReference>
<keyword evidence="5" id="KW-1185">Reference proteome</keyword>
<evidence type="ECO:0000256" key="3">
    <source>
        <dbReference type="SAM" id="MobiDB-lite"/>
    </source>
</evidence>
<evidence type="ECO:0000256" key="2">
    <source>
        <dbReference type="ARBA" id="ARBA00022170"/>
    </source>
</evidence>
<dbReference type="AlphaFoldDB" id="M1VI54"/>
<protein>
    <recommendedName>
        <fullName evidence="2">Succinate dehydrogenase assembly factor 4, mitochondrial</fullName>
    </recommendedName>
</protein>
<dbReference type="OMA" id="KKPYTPV"/>
<evidence type="ECO:0000313" key="5">
    <source>
        <dbReference type="Proteomes" id="UP000007014"/>
    </source>
</evidence>
<organism evidence="4 5">
    <name type="scientific">Cyanidioschyzon merolae (strain NIES-3377 / 10D)</name>
    <name type="common">Unicellular red alga</name>
    <dbReference type="NCBI Taxonomy" id="280699"/>
    <lineage>
        <taxon>Eukaryota</taxon>
        <taxon>Rhodophyta</taxon>
        <taxon>Bangiophyceae</taxon>
        <taxon>Cyanidiales</taxon>
        <taxon>Cyanidiaceae</taxon>
        <taxon>Cyanidioschyzon</taxon>
    </lineage>
</organism>
<comment type="similarity">
    <text evidence="1">Belongs to the SDHAF4 family.</text>
</comment>
<dbReference type="PANTHER" id="PTHR28524:SF3">
    <property type="entry name" value="SUCCINATE DEHYDROGENASE ASSEMBLY FACTOR 4, MITOCHONDRIAL"/>
    <property type="match status" value="1"/>
</dbReference>
<evidence type="ECO:0000313" key="4">
    <source>
        <dbReference type="EMBL" id="BAM83197.1"/>
    </source>
</evidence>
<sequence>MRNVPCFRKATQQTSRILHNLRRIHLDQGTLRPPKQPPPLGSQVFRPPRPPAPEDEQPDSTETLPEAEELVDLCNPEAQAGPEYGGPRGYEPTRYGDWAKNGRVSDF</sequence>
<gene>
    <name evidence="4" type="ORF">CYME_CMT208C</name>
</gene>
<accession>M1VI54</accession>
<feature type="region of interest" description="Disordered" evidence="3">
    <location>
        <begin position="27"/>
        <end position="107"/>
    </location>
</feature>
<dbReference type="KEGG" id="cme:CYME_CMT208C"/>
<dbReference type="InterPro" id="IPR012875">
    <property type="entry name" value="SDHF4"/>
</dbReference>
<dbReference type="Proteomes" id="UP000007014">
    <property type="component" value="Chromosome 20"/>
</dbReference>
<name>M1VI54_CYAM1</name>
<feature type="compositionally biased region" description="Acidic residues" evidence="3">
    <location>
        <begin position="53"/>
        <end position="71"/>
    </location>
</feature>
<dbReference type="Gramene" id="CMT208CT">
    <property type="protein sequence ID" value="CMT208CT"/>
    <property type="gene ID" value="CMT208C"/>
</dbReference>
<dbReference type="RefSeq" id="XP_005539233.1">
    <property type="nucleotide sequence ID" value="XM_005539176.1"/>
</dbReference>
<dbReference type="HOGENOM" id="CLU_160299_0_0_1"/>
<reference evidence="4 5" key="2">
    <citation type="journal article" date="2007" name="BMC Biol.">
        <title>A 100%-complete sequence reveals unusually simple genomic features in the hot-spring red alga Cyanidioschyzon merolae.</title>
        <authorList>
            <person name="Nozaki H."/>
            <person name="Takano H."/>
            <person name="Misumi O."/>
            <person name="Terasawa K."/>
            <person name="Matsuzaki M."/>
            <person name="Maruyama S."/>
            <person name="Nishida K."/>
            <person name="Yagisawa F."/>
            <person name="Yoshida Y."/>
            <person name="Fujiwara T."/>
            <person name="Takio S."/>
            <person name="Tamura K."/>
            <person name="Chung S.J."/>
            <person name="Nakamura S."/>
            <person name="Kuroiwa H."/>
            <person name="Tanaka K."/>
            <person name="Sato N."/>
            <person name="Kuroiwa T."/>
        </authorList>
    </citation>
    <scope>NUCLEOTIDE SEQUENCE [LARGE SCALE GENOMIC DNA]</scope>
    <source>
        <strain evidence="4 5">10D</strain>
    </source>
</reference>
<evidence type="ECO:0000256" key="1">
    <source>
        <dbReference type="ARBA" id="ARBA00005701"/>
    </source>
</evidence>
<dbReference type="OrthoDB" id="201362at2759"/>
<dbReference type="PANTHER" id="PTHR28524">
    <property type="entry name" value="SUCCINATE DEHYDROGENASE ASSEMBLY FACTOR 4, MITOCHONDRIAL"/>
    <property type="match status" value="1"/>
</dbReference>
<reference evidence="4 5" key="1">
    <citation type="journal article" date="2004" name="Nature">
        <title>Genome sequence of the ultrasmall unicellular red alga Cyanidioschyzon merolae 10D.</title>
        <authorList>
            <person name="Matsuzaki M."/>
            <person name="Misumi O."/>
            <person name="Shin-i T."/>
            <person name="Maruyama S."/>
            <person name="Takahara M."/>
            <person name="Miyagishima S."/>
            <person name="Mori T."/>
            <person name="Nishida K."/>
            <person name="Yagisawa F."/>
            <person name="Nishida K."/>
            <person name="Yoshida Y."/>
            <person name="Nishimura Y."/>
            <person name="Nakao S."/>
            <person name="Kobayashi T."/>
            <person name="Momoyama Y."/>
            <person name="Higashiyama T."/>
            <person name="Minoda A."/>
            <person name="Sano M."/>
            <person name="Nomoto H."/>
            <person name="Oishi K."/>
            <person name="Hayashi H."/>
            <person name="Ohta F."/>
            <person name="Nishizaka S."/>
            <person name="Haga S."/>
            <person name="Miura S."/>
            <person name="Morishita T."/>
            <person name="Kabeya Y."/>
            <person name="Terasawa K."/>
            <person name="Suzuki Y."/>
            <person name="Ishii Y."/>
            <person name="Asakawa S."/>
            <person name="Takano H."/>
            <person name="Ohta N."/>
            <person name="Kuroiwa H."/>
            <person name="Tanaka K."/>
            <person name="Shimizu N."/>
            <person name="Sugano S."/>
            <person name="Sato N."/>
            <person name="Nozaki H."/>
            <person name="Ogasawara N."/>
            <person name="Kohara Y."/>
            <person name="Kuroiwa T."/>
        </authorList>
    </citation>
    <scope>NUCLEOTIDE SEQUENCE [LARGE SCALE GENOMIC DNA]</scope>
    <source>
        <strain evidence="4 5">10D</strain>
    </source>
</reference>